<dbReference type="InterPro" id="IPR010846">
    <property type="entry name" value="AmiA-like"/>
</dbReference>
<dbReference type="InterPro" id="IPR038765">
    <property type="entry name" value="Papain-like_cys_pep_sf"/>
</dbReference>
<evidence type="ECO:0000313" key="2">
    <source>
        <dbReference type="Proteomes" id="UP001528920"/>
    </source>
</evidence>
<proteinExistence type="predicted"/>
<keyword evidence="2" id="KW-1185">Reference proteome</keyword>
<dbReference type="Proteomes" id="UP001528920">
    <property type="component" value="Unassembled WGS sequence"/>
</dbReference>
<protein>
    <submittedName>
        <fullName evidence="1">DUF1460 domain-containing protein</fullName>
    </submittedName>
</protein>
<evidence type="ECO:0000313" key="1">
    <source>
        <dbReference type="EMBL" id="MDE5420397.1"/>
    </source>
</evidence>
<dbReference type="Gene3D" id="1.10.3670.10">
    <property type="entry name" value="Putative xylanase like domain"/>
    <property type="match status" value="1"/>
</dbReference>
<reference evidence="1 2" key="1">
    <citation type="submission" date="2022-01" db="EMBL/GenBank/DDBJ databases">
        <title>Labilibaculum sp. nov, a marine bacterium isolated from Antarctica.</title>
        <authorList>
            <person name="Dai W."/>
        </authorList>
    </citation>
    <scope>NUCLEOTIDE SEQUENCE [LARGE SCALE GENOMIC DNA]</scope>
    <source>
        <strain evidence="1 2">DW002</strain>
    </source>
</reference>
<dbReference type="Pfam" id="PF07313">
    <property type="entry name" value="AmiA-like"/>
    <property type="match status" value="1"/>
</dbReference>
<name>A0ABT5VYA4_9BACT</name>
<comment type="caution">
    <text evidence="1">The sequence shown here is derived from an EMBL/GenBank/DDBJ whole genome shotgun (WGS) entry which is preliminary data.</text>
</comment>
<dbReference type="RefSeq" id="WP_275111727.1">
    <property type="nucleotide sequence ID" value="NZ_JAKJSC010000010.1"/>
</dbReference>
<organism evidence="1 2">
    <name type="scientific">Paralabilibaculum antarcticum</name>
    <dbReference type="NCBI Taxonomy" id="2912572"/>
    <lineage>
        <taxon>Bacteria</taxon>
        <taxon>Pseudomonadati</taxon>
        <taxon>Bacteroidota</taxon>
        <taxon>Bacteroidia</taxon>
        <taxon>Marinilabiliales</taxon>
        <taxon>Marinifilaceae</taxon>
        <taxon>Paralabilibaculum</taxon>
    </lineage>
</organism>
<dbReference type="SUPFAM" id="SSF54001">
    <property type="entry name" value="Cysteine proteinases"/>
    <property type="match status" value="1"/>
</dbReference>
<dbReference type="EMBL" id="JAKJSC010000010">
    <property type="protein sequence ID" value="MDE5420397.1"/>
    <property type="molecule type" value="Genomic_DNA"/>
</dbReference>
<sequence length="296" mass="33797">MKNKVWCVFAVLLIFLIACKGKTVKSESQEVRKEIHLSDSTDHEIFNSIRKIAGSMSIDSLSLNDRVIEVAKMFMQTAYVGGTLDRNEKEQLVVNFRELDCTTYLENVIALSNALAKDSVQTDDFLNELENLRYRNGKLTDYSSRLHYFSDWIYENEKKGIVKNITTEIGGEKYNQTINFMSTHVNSYPALQADTSLVEEIRKTENEINKRDMFFILETNIQQLEDQIQNGDLIAITTKIKGLDISHVGIAIHVNNRLHLMHASSKAKKVVISDIPLAEMLMHSKYQSGIMVARLQ</sequence>
<accession>A0ABT5VYA4</accession>
<dbReference type="Gene3D" id="2.30.260.10">
    <property type="entry name" value="putative xylanase like domain"/>
    <property type="match status" value="1"/>
</dbReference>
<dbReference type="PROSITE" id="PS51257">
    <property type="entry name" value="PROKAR_LIPOPROTEIN"/>
    <property type="match status" value="1"/>
</dbReference>
<gene>
    <name evidence="1" type="ORF">L3049_20600</name>
</gene>